<evidence type="ECO:0000313" key="2">
    <source>
        <dbReference type="EMBL" id="MFC6036444.1"/>
    </source>
</evidence>
<dbReference type="EMBL" id="JBHPON010000002">
    <property type="protein sequence ID" value="MFC6036444.1"/>
    <property type="molecule type" value="Genomic_DNA"/>
</dbReference>
<feature type="signal peptide" evidence="1">
    <location>
        <begin position="1"/>
        <end position="31"/>
    </location>
</feature>
<evidence type="ECO:0008006" key="4">
    <source>
        <dbReference type="Google" id="ProtNLM"/>
    </source>
</evidence>
<proteinExistence type="predicted"/>
<dbReference type="RefSeq" id="WP_379882322.1">
    <property type="nucleotide sequence ID" value="NZ_JBHPON010000002.1"/>
</dbReference>
<evidence type="ECO:0000313" key="3">
    <source>
        <dbReference type="Proteomes" id="UP001596116"/>
    </source>
</evidence>
<accession>A0ABW1KWU0</accession>
<evidence type="ECO:0000256" key="1">
    <source>
        <dbReference type="SAM" id="SignalP"/>
    </source>
</evidence>
<name>A0ABW1KWU0_9PROT</name>
<keyword evidence="3" id="KW-1185">Reference proteome</keyword>
<feature type="chain" id="PRO_5046557431" description="Adhesin domain-containing protein" evidence="1">
    <location>
        <begin position="32"/>
        <end position="326"/>
    </location>
</feature>
<keyword evidence="1" id="KW-0732">Signal</keyword>
<gene>
    <name evidence="2" type="ORF">ACFMB1_12885</name>
</gene>
<protein>
    <recommendedName>
        <fullName evidence="4">Adhesin domain-containing protein</fullName>
    </recommendedName>
</protein>
<dbReference type="Gene3D" id="2.160.20.120">
    <property type="match status" value="1"/>
</dbReference>
<reference evidence="2 3" key="1">
    <citation type="submission" date="2024-09" db="EMBL/GenBank/DDBJ databases">
        <authorList>
            <person name="Zhang Z.-H."/>
        </authorList>
    </citation>
    <scope>NUCLEOTIDE SEQUENCE [LARGE SCALE GENOMIC DNA]</scope>
    <source>
        <strain evidence="2 3">HHTR114</strain>
    </source>
</reference>
<comment type="caution">
    <text evidence="2">The sequence shown here is derived from an EMBL/GenBank/DDBJ whole genome shotgun (WGS) entry which is preliminary data.</text>
</comment>
<dbReference type="Proteomes" id="UP001596116">
    <property type="component" value="Unassembled WGS sequence"/>
</dbReference>
<organism evidence="2 3">
    <name type="scientific">Hyphococcus aureus</name>
    <dbReference type="NCBI Taxonomy" id="2666033"/>
    <lineage>
        <taxon>Bacteria</taxon>
        <taxon>Pseudomonadati</taxon>
        <taxon>Pseudomonadota</taxon>
        <taxon>Alphaproteobacteria</taxon>
        <taxon>Parvularculales</taxon>
        <taxon>Parvularculaceae</taxon>
        <taxon>Hyphococcus</taxon>
    </lineage>
</organism>
<sequence length="326" mass="34405">MTAGNQLKSAFAGLLASGGAAMALFGAAANAETFNLSDVSFRDVTGTVDIKTTSGDEIDITIRQGKTYAPLKLEEKDGVLIITGEKWKDPEGLDCCDRRITRQFEPREGRKLSDGEPVNQELFDAYPTIEILMPFEGDVEFIDARVKLAMQRLGGSLNLDACYVYGETSDLGEAVIGVVHGSRLVTGNVKGGLEIDVSGDADVRTGDASIVDVDIAGPGDVVLGDVDGMLDISIAGSGLVRSTRMDGPMTVRIAGSGAVAVKAGRTDKLRAFIDGSGGIFFRGAVTQPELTMYGSSEVRMDSVNGRITRHGRGGTVYVNGVKVEND</sequence>